<proteinExistence type="predicted"/>
<accession>A0A8S5LJH2</accession>
<name>A0A8S5LJH2_9CAUD</name>
<organism evidence="1">
    <name type="scientific">Caudovirales sp. ctFWA4</name>
    <dbReference type="NCBI Taxonomy" id="2827628"/>
    <lineage>
        <taxon>Viruses</taxon>
        <taxon>Duplodnaviria</taxon>
        <taxon>Heunggongvirae</taxon>
        <taxon>Uroviricota</taxon>
        <taxon>Caudoviricetes</taxon>
    </lineage>
</organism>
<protein>
    <submittedName>
        <fullName evidence="1">Uncharacterized protein</fullName>
    </submittedName>
</protein>
<evidence type="ECO:0000313" key="1">
    <source>
        <dbReference type="EMBL" id="DAD69979.1"/>
    </source>
</evidence>
<reference evidence="1" key="1">
    <citation type="journal article" date="2021" name="Proc. Natl. Acad. Sci. U.S.A.">
        <title>A Catalog of Tens of Thousands of Viruses from Human Metagenomes Reveals Hidden Associations with Chronic Diseases.</title>
        <authorList>
            <person name="Tisza M.J."/>
            <person name="Buck C.B."/>
        </authorList>
    </citation>
    <scope>NUCLEOTIDE SEQUENCE</scope>
    <source>
        <strain evidence="1">CtFWA4</strain>
    </source>
</reference>
<dbReference type="EMBL" id="BK015858">
    <property type="protein sequence ID" value="DAD69979.1"/>
    <property type="molecule type" value="Genomic_DNA"/>
</dbReference>
<sequence>MMSDVLTEMCVLGGCAAHRAITDACKHCGNYRAEIERRRALPLTDGTDGLRFKCVSQNLQTQALKGGQHEPKT</sequence>